<proteinExistence type="predicted"/>
<evidence type="ECO:0000256" key="2">
    <source>
        <dbReference type="SAM" id="Phobius"/>
    </source>
</evidence>
<gene>
    <name evidence="4" type="primary">LOC114245151</name>
</gene>
<dbReference type="KEGG" id="bman:114245151"/>
<evidence type="ECO:0000313" key="4">
    <source>
        <dbReference type="RefSeq" id="XP_028032992.1"/>
    </source>
</evidence>
<feature type="transmembrane region" description="Helical" evidence="2">
    <location>
        <begin position="12"/>
        <end position="34"/>
    </location>
</feature>
<protein>
    <submittedName>
        <fullName evidence="4">Uncharacterized protein LOC114245151</fullName>
    </submittedName>
</protein>
<sequence>MFRPTRKQLPVNLVLTALLTSGITIVCSISYIVLSALSLIYRSNCHIGLPENLSNSDLFWIHLYRLYIQEGCDQSIYAEDLTTSGTVFILSAITLAISIVLLIVSGFLTSVVQNNERIQYVNLAVYGYIIVSLLSLIVDLTFGTYFGIDYKTLSDQLDASDGNLGSIYAKEITRQGAFYLMTIVLKGYVYHVINLVLIILLAMYTLEYGSALQKNEHSIHKMGILNAFETNRRINEGERRPQYSDMTYPPFVRSMQVNHGFNNDDELPRIPTRDPIRIENSSNRSFDRSDSWHHSRSVPDPAQSGRPFSYLEEIKRTVPVRPSTSPEEDPRWRREWTANTGPPLPAPDYSPQQPRRLKSALKSAYM</sequence>
<dbReference type="GeneID" id="114245151"/>
<keyword evidence="2" id="KW-0812">Transmembrane</keyword>
<organism evidence="3 4">
    <name type="scientific">Bombyx mandarina</name>
    <name type="common">Wild silk moth</name>
    <name type="synonym">Wild silkworm</name>
    <dbReference type="NCBI Taxonomy" id="7092"/>
    <lineage>
        <taxon>Eukaryota</taxon>
        <taxon>Metazoa</taxon>
        <taxon>Ecdysozoa</taxon>
        <taxon>Arthropoda</taxon>
        <taxon>Hexapoda</taxon>
        <taxon>Insecta</taxon>
        <taxon>Pterygota</taxon>
        <taxon>Neoptera</taxon>
        <taxon>Endopterygota</taxon>
        <taxon>Lepidoptera</taxon>
        <taxon>Glossata</taxon>
        <taxon>Ditrysia</taxon>
        <taxon>Bombycoidea</taxon>
        <taxon>Bombycidae</taxon>
        <taxon>Bombycinae</taxon>
        <taxon>Bombyx</taxon>
    </lineage>
</organism>
<evidence type="ECO:0000313" key="3">
    <source>
        <dbReference type="Proteomes" id="UP000504629"/>
    </source>
</evidence>
<feature type="compositionally biased region" description="Basic and acidic residues" evidence="1">
    <location>
        <begin position="266"/>
        <end position="277"/>
    </location>
</feature>
<evidence type="ECO:0000256" key="1">
    <source>
        <dbReference type="SAM" id="MobiDB-lite"/>
    </source>
</evidence>
<keyword evidence="2" id="KW-0472">Membrane</keyword>
<feature type="region of interest" description="Disordered" evidence="1">
    <location>
        <begin position="260"/>
        <end position="366"/>
    </location>
</feature>
<dbReference type="RefSeq" id="XP_028032992.1">
    <property type="nucleotide sequence ID" value="XM_028177191.1"/>
</dbReference>
<feature type="transmembrane region" description="Helical" evidence="2">
    <location>
        <begin position="123"/>
        <end position="148"/>
    </location>
</feature>
<feature type="transmembrane region" description="Helical" evidence="2">
    <location>
        <begin position="188"/>
        <end position="206"/>
    </location>
</feature>
<dbReference type="OrthoDB" id="7967436at2759"/>
<keyword evidence="2" id="KW-1133">Transmembrane helix</keyword>
<accession>A0A6J2JVS1</accession>
<dbReference type="Proteomes" id="UP000504629">
    <property type="component" value="Unplaced"/>
</dbReference>
<dbReference type="AlphaFoldDB" id="A0A6J2JVS1"/>
<keyword evidence="3" id="KW-1185">Reference proteome</keyword>
<reference evidence="4" key="1">
    <citation type="submission" date="2025-08" db="UniProtKB">
        <authorList>
            <consortium name="RefSeq"/>
        </authorList>
    </citation>
    <scope>IDENTIFICATION</scope>
    <source>
        <tissue evidence="4">Silk gland</tissue>
    </source>
</reference>
<name>A0A6J2JVS1_BOMMA</name>
<feature type="transmembrane region" description="Helical" evidence="2">
    <location>
        <begin position="87"/>
        <end position="111"/>
    </location>
</feature>